<comment type="caution">
    <text evidence="1">The sequence shown here is derived from an EMBL/GenBank/DDBJ whole genome shotgun (WGS) entry which is preliminary data.</text>
</comment>
<gene>
    <name evidence="1" type="ORF">LSUE1_G004973</name>
</gene>
<dbReference type="OrthoDB" id="5030973at2759"/>
<keyword evidence="2" id="KW-1185">Reference proteome</keyword>
<sequence length="342" mass="37636">MAQIISGDFPSILASYNPPDTSFEVPSEPEYAQEEEEEVFEVPVPASTDSRSGTEAVPYSLTEISPTTRTLKVTHIDLLPGISDAGVRGMVTNVSHGTFDSKPATLIVFSFSLRSGQHGYRFKNANIKITFSKHSSAPSSEASPAVVKFAPRKMYGLPTVEGKKNRIGGEFSLEVPAGPITVGPSISGEKEWEYEKTHRFSTQGNFWSSEHGSDWDIVYWDVRENKRTKEGIPDQLNMGVVVERGGKFVATVDVTVDTPVANSVFGSPWRKNAPALFAPGVTLGKQPSTTKFDDLTEEEWRRMVPFDGEWENRFIGSAMRMAKVEKSAPVTGSTLNFDPEFL</sequence>
<evidence type="ECO:0000313" key="1">
    <source>
        <dbReference type="EMBL" id="TVY81140.1"/>
    </source>
</evidence>
<accession>A0A8T9CBD3</accession>
<evidence type="ECO:0000313" key="2">
    <source>
        <dbReference type="Proteomes" id="UP000469558"/>
    </source>
</evidence>
<reference evidence="1 2" key="1">
    <citation type="submission" date="2018-05" db="EMBL/GenBank/DDBJ databases">
        <title>Genome sequencing and assembly of the regulated plant pathogen Lachnellula willkommii and related sister species for the development of diagnostic species identification markers.</title>
        <authorList>
            <person name="Giroux E."/>
            <person name="Bilodeau G."/>
        </authorList>
    </citation>
    <scope>NUCLEOTIDE SEQUENCE [LARGE SCALE GENOMIC DNA]</scope>
    <source>
        <strain evidence="1 2">CBS 268.59</strain>
    </source>
</reference>
<proteinExistence type="predicted"/>
<dbReference type="Proteomes" id="UP000469558">
    <property type="component" value="Unassembled WGS sequence"/>
</dbReference>
<protein>
    <submittedName>
        <fullName evidence="1">Uncharacterized protein</fullName>
    </submittedName>
</protein>
<dbReference type="AlphaFoldDB" id="A0A8T9CBD3"/>
<organism evidence="1 2">
    <name type="scientific">Lachnellula suecica</name>
    <dbReference type="NCBI Taxonomy" id="602035"/>
    <lineage>
        <taxon>Eukaryota</taxon>
        <taxon>Fungi</taxon>
        <taxon>Dikarya</taxon>
        <taxon>Ascomycota</taxon>
        <taxon>Pezizomycotina</taxon>
        <taxon>Leotiomycetes</taxon>
        <taxon>Helotiales</taxon>
        <taxon>Lachnaceae</taxon>
        <taxon>Lachnellula</taxon>
    </lineage>
</organism>
<dbReference type="EMBL" id="QGMK01000540">
    <property type="protein sequence ID" value="TVY81140.1"/>
    <property type="molecule type" value="Genomic_DNA"/>
</dbReference>
<name>A0A8T9CBD3_9HELO</name>